<dbReference type="GeneTree" id="ENSGT00940000158424"/>
<keyword evidence="9" id="KW-1185">Reference proteome</keyword>
<dbReference type="FunFam" id="3.30.497.10:FF:000006">
    <property type="entry name" value="Plasminogen activator inhibitor 1"/>
    <property type="match status" value="1"/>
</dbReference>
<dbReference type="Gene3D" id="3.30.497.10">
    <property type="entry name" value="Antithrombin, subunit I, domain 2"/>
    <property type="match status" value="1"/>
</dbReference>
<sequence>MMMGHIALLLLFTAVSLPFRFGSSSLMELGSDVGIQVFNEVVKSKPQENVVLSPYGIASVLGMLQLGADGDTKKQLTAVMKYNVNGSLKPIRKLKKILTSKKNKDIVTIANAIFAQSDFKMEKPFVTRNKDVFQCEVKNLDFKDTEYAAATMNQWIKNKTKGMIDNLISPDYLDGALTKLVLLNTIYFKGLWKLRFPTENTKKHNFYGLDGKVYQVPMLSQMSLFNYGSTSTPNGLWYNMIELPYGGENISMLVALPLESSTPLSAIIPHISTKTIQSWMRNMRHGRVQITLPKFTAEAKTDLKEPLSALGITDMFDPFKANFAKITSKFN</sequence>
<dbReference type="GO" id="GO:0010757">
    <property type="term" value="P:negative regulation of plasminogen activation"/>
    <property type="evidence" value="ECO:0007669"/>
    <property type="project" value="TreeGrafter"/>
</dbReference>
<feature type="signal peptide" evidence="6">
    <location>
        <begin position="1"/>
        <end position="18"/>
    </location>
</feature>
<dbReference type="SMART" id="SM00093">
    <property type="entry name" value="SERPIN"/>
    <property type="match status" value="1"/>
</dbReference>
<dbReference type="InterPro" id="IPR042185">
    <property type="entry name" value="Serpin_sf_2"/>
</dbReference>
<dbReference type="GO" id="GO:0005615">
    <property type="term" value="C:extracellular space"/>
    <property type="evidence" value="ECO:0007669"/>
    <property type="project" value="InterPro"/>
</dbReference>
<dbReference type="EMBL" id="AFYH01240885">
    <property type="status" value="NOT_ANNOTATED_CDS"/>
    <property type="molecule type" value="Genomic_DNA"/>
</dbReference>
<protein>
    <submittedName>
        <fullName evidence="8">Serpin family E member 2</fullName>
    </submittedName>
</protein>
<dbReference type="SUPFAM" id="SSF56574">
    <property type="entry name" value="Serpins"/>
    <property type="match status" value="1"/>
</dbReference>
<reference evidence="9" key="1">
    <citation type="submission" date="2011-08" db="EMBL/GenBank/DDBJ databases">
        <title>The draft genome of Latimeria chalumnae.</title>
        <authorList>
            <person name="Di Palma F."/>
            <person name="Alfoldi J."/>
            <person name="Johnson J."/>
            <person name="Berlin A."/>
            <person name="Gnerre S."/>
            <person name="Jaffe D."/>
            <person name="MacCallum I."/>
            <person name="Young S."/>
            <person name="Walker B.J."/>
            <person name="Lander E."/>
            <person name="Lindblad-Toh K."/>
        </authorList>
    </citation>
    <scope>NUCLEOTIDE SEQUENCE [LARGE SCALE GENOMIC DNA]</scope>
    <source>
        <strain evidence="9">Wild caught</strain>
    </source>
</reference>
<dbReference type="GO" id="GO:0004867">
    <property type="term" value="F:serine-type endopeptidase inhibitor activity"/>
    <property type="evidence" value="ECO:0007669"/>
    <property type="project" value="UniProtKB-KW"/>
</dbReference>
<evidence type="ECO:0000313" key="8">
    <source>
        <dbReference type="Ensembl" id="ENSLACP00000005294.1"/>
    </source>
</evidence>
<comment type="similarity">
    <text evidence="1 5">Belongs to the serpin family.</text>
</comment>
<dbReference type="InterPro" id="IPR042178">
    <property type="entry name" value="Serpin_sf_1"/>
</dbReference>
<evidence type="ECO:0000256" key="6">
    <source>
        <dbReference type="SAM" id="SignalP"/>
    </source>
</evidence>
<keyword evidence="4" id="KW-0722">Serine protease inhibitor</keyword>
<dbReference type="Bgee" id="ENSLACG00000004704">
    <property type="expression patterns" value="Expressed in pelvic fin and 5 other cell types or tissues"/>
</dbReference>
<accession>H3A6M3</accession>
<evidence type="ECO:0000256" key="5">
    <source>
        <dbReference type="RuleBase" id="RU000411"/>
    </source>
</evidence>
<dbReference type="InterPro" id="IPR023796">
    <property type="entry name" value="Serpin_dom"/>
</dbReference>
<evidence type="ECO:0000256" key="2">
    <source>
        <dbReference type="ARBA" id="ARBA00022690"/>
    </source>
</evidence>
<reference evidence="8" key="3">
    <citation type="submission" date="2025-09" db="UniProtKB">
        <authorList>
            <consortium name="Ensembl"/>
        </authorList>
    </citation>
    <scope>IDENTIFICATION</scope>
</reference>
<dbReference type="InterPro" id="IPR036186">
    <property type="entry name" value="Serpin_sf"/>
</dbReference>
<dbReference type="Pfam" id="PF00079">
    <property type="entry name" value="Serpin"/>
    <property type="match status" value="1"/>
</dbReference>
<gene>
    <name evidence="8" type="primary">SERPINE2</name>
</gene>
<evidence type="ECO:0000256" key="1">
    <source>
        <dbReference type="ARBA" id="ARBA00009500"/>
    </source>
</evidence>
<dbReference type="InterPro" id="IPR000215">
    <property type="entry name" value="Serpin_fam"/>
</dbReference>
<dbReference type="AlphaFoldDB" id="H3A6M3"/>
<dbReference type="PANTHER" id="PTHR11461">
    <property type="entry name" value="SERINE PROTEASE INHIBITOR, SERPIN"/>
    <property type="match status" value="1"/>
</dbReference>
<proteinExistence type="inferred from homology"/>
<dbReference type="Ensembl" id="ENSLACT00000005341.1">
    <property type="protein sequence ID" value="ENSLACP00000005294.1"/>
    <property type="gene ID" value="ENSLACG00000004704.1"/>
</dbReference>
<dbReference type="Gene3D" id="2.30.39.10">
    <property type="entry name" value="Alpha-1-antitrypsin, domain 1"/>
    <property type="match status" value="1"/>
</dbReference>
<keyword evidence="3 6" id="KW-0732">Signal</keyword>
<organism evidence="8 9">
    <name type="scientific">Latimeria chalumnae</name>
    <name type="common">Coelacanth</name>
    <dbReference type="NCBI Taxonomy" id="7897"/>
    <lineage>
        <taxon>Eukaryota</taxon>
        <taxon>Metazoa</taxon>
        <taxon>Chordata</taxon>
        <taxon>Craniata</taxon>
        <taxon>Vertebrata</taxon>
        <taxon>Euteleostomi</taxon>
        <taxon>Coelacanthiformes</taxon>
        <taxon>Coelacanthidae</taxon>
        <taxon>Latimeria</taxon>
    </lineage>
</organism>
<evidence type="ECO:0000256" key="3">
    <source>
        <dbReference type="ARBA" id="ARBA00022729"/>
    </source>
</evidence>
<feature type="chain" id="PRO_5003579261" evidence="6">
    <location>
        <begin position="19"/>
        <end position="331"/>
    </location>
</feature>
<dbReference type="EMBL" id="AFYH01240886">
    <property type="status" value="NOT_ANNOTATED_CDS"/>
    <property type="molecule type" value="Genomic_DNA"/>
</dbReference>
<keyword evidence="2" id="KW-0646">Protease inhibitor</keyword>
<name>H3A6M3_LATCH</name>
<dbReference type="EMBL" id="AFYH01240887">
    <property type="status" value="NOT_ANNOTATED_CDS"/>
    <property type="molecule type" value="Genomic_DNA"/>
</dbReference>
<evidence type="ECO:0000313" key="9">
    <source>
        <dbReference type="Proteomes" id="UP000008672"/>
    </source>
</evidence>
<feature type="domain" description="Serpin" evidence="7">
    <location>
        <begin position="35"/>
        <end position="331"/>
    </location>
</feature>
<dbReference type="Proteomes" id="UP000008672">
    <property type="component" value="Unassembled WGS sequence"/>
</dbReference>
<evidence type="ECO:0000256" key="4">
    <source>
        <dbReference type="ARBA" id="ARBA00022900"/>
    </source>
</evidence>
<dbReference type="PANTHER" id="PTHR11461:SF48">
    <property type="entry name" value="GLIA-DERIVED NEXIN"/>
    <property type="match status" value="1"/>
</dbReference>
<evidence type="ECO:0000259" key="7">
    <source>
        <dbReference type="SMART" id="SM00093"/>
    </source>
</evidence>
<reference evidence="8" key="2">
    <citation type="submission" date="2025-08" db="UniProtKB">
        <authorList>
            <consortium name="Ensembl"/>
        </authorList>
    </citation>
    <scope>IDENTIFICATION</scope>
</reference>